<evidence type="ECO:0000313" key="2">
    <source>
        <dbReference type="EMBL" id="KYO22626.1"/>
    </source>
</evidence>
<feature type="region of interest" description="Disordered" evidence="1">
    <location>
        <begin position="19"/>
        <end position="46"/>
    </location>
</feature>
<organism evidence="2 3">
    <name type="scientific">Alligator mississippiensis</name>
    <name type="common">American alligator</name>
    <dbReference type="NCBI Taxonomy" id="8496"/>
    <lineage>
        <taxon>Eukaryota</taxon>
        <taxon>Metazoa</taxon>
        <taxon>Chordata</taxon>
        <taxon>Craniata</taxon>
        <taxon>Vertebrata</taxon>
        <taxon>Euteleostomi</taxon>
        <taxon>Archelosauria</taxon>
        <taxon>Archosauria</taxon>
        <taxon>Crocodylia</taxon>
        <taxon>Alligatoridae</taxon>
        <taxon>Alligatorinae</taxon>
        <taxon>Alligator</taxon>
    </lineage>
</organism>
<evidence type="ECO:0000313" key="3">
    <source>
        <dbReference type="Proteomes" id="UP000050525"/>
    </source>
</evidence>
<gene>
    <name evidence="2" type="ORF">Y1Q_0003146</name>
</gene>
<protein>
    <submittedName>
        <fullName evidence="2">Uncharacterized protein</fullName>
    </submittedName>
</protein>
<feature type="compositionally biased region" description="Low complexity" evidence="1">
    <location>
        <begin position="28"/>
        <end position="41"/>
    </location>
</feature>
<proteinExistence type="predicted"/>
<keyword evidence="3" id="KW-1185">Reference proteome</keyword>
<dbReference type="Proteomes" id="UP000050525">
    <property type="component" value="Unassembled WGS sequence"/>
</dbReference>
<evidence type="ECO:0000256" key="1">
    <source>
        <dbReference type="SAM" id="MobiDB-lite"/>
    </source>
</evidence>
<name>A0A151MDL8_ALLMI</name>
<accession>A0A151MDL8</accession>
<comment type="caution">
    <text evidence="2">The sequence shown here is derived from an EMBL/GenBank/DDBJ whole genome shotgun (WGS) entry which is preliminary data.</text>
</comment>
<sequence length="97" mass="10593">MGSQRESAIQLQYVAARETRPTQRAVASSPSPQSESLSLSSRRGTSVKSEEMELLSRVILVLCHPAPLCPLEEGYSTGTLARAVLRLYFFSPTRGPV</sequence>
<dbReference type="EMBL" id="AKHW03006231">
    <property type="protein sequence ID" value="KYO22626.1"/>
    <property type="molecule type" value="Genomic_DNA"/>
</dbReference>
<dbReference type="AlphaFoldDB" id="A0A151MDL8"/>
<reference evidence="2 3" key="1">
    <citation type="journal article" date="2012" name="Genome Biol.">
        <title>Sequencing three crocodilian genomes to illuminate the evolution of archosaurs and amniotes.</title>
        <authorList>
            <person name="St John J.A."/>
            <person name="Braun E.L."/>
            <person name="Isberg S.R."/>
            <person name="Miles L.G."/>
            <person name="Chong A.Y."/>
            <person name="Gongora J."/>
            <person name="Dalzell P."/>
            <person name="Moran C."/>
            <person name="Bed'hom B."/>
            <person name="Abzhanov A."/>
            <person name="Burgess S.C."/>
            <person name="Cooksey A.M."/>
            <person name="Castoe T.A."/>
            <person name="Crawford N.G."/>
            <person name="Densmore L.D."/>
            <person name="Drew J.C."/>
            <person name="Edwards S.V."/>
            <person name="Faircloth B.C."/>
            <person name="Fujita M.K."/>
            <person name="Greenwold M.J."/>
            <person name="Hoffmann F.G."/>
            <person name="Howard J.M."/>
            <person name="Iguchi T."/>
            <person name="Janes D.E."/>
            <person name="Khan S.Y."/>
            <person name="Kohno S."/>
            <person name="de Koning A.J."/>
            <person name="Lance S.L."/>
            <person name="McCarthy F.M."/>
            <person name="McCormack J.E."/>
            <person name="Merchant M.E."/>
            <person name="Peterson D.G."/>
            <person name="Pollock D.D."/>
            <person name="Pourmand N."/>
            <person name="Raney B.J."/>
            <person name="Roessler K.A."/>
            <person name="Sanford J.R."/>
            <person name="Sawyer R.H."/>
            <person name="Schmidt C.J."/>
            <person name="Triplett E.W."/>
            <person name="Tuberville T.D."/>
            <person name="Venegas-Anaya M."/>
            <person name="Howard J.T."/>
            <person name="Jarvis E.D."/>
            <person name="Guillette L.J.Jr."/>
            <person name="Glenn T.C."/>
            <person name="Green R.E."/>
            <person name="Ray D.A."/>
        </authorList>
    </citation>
    <scope>NUCLEOTIDE SEQUENCE [LARGE SCALE GENOMIC DNA]</scope>
    <source>
        <strain evidence="2">KSC_2009_1</strain>
    </source>
</reference>